<reference evidence="2 3" key="2">
    <citation type="journal article" date="2019" name="G3 (Bethesda)">
        <title>Hybrid Assembly of the Genome of the Entomopathogenic Nematode Steinernema carpocapsae Identifies the X-Chromosome.</title>
        <authorList>
            <person name="Serra L."/>
            <person name="Macchietto M."/>
            <person name="Macias-Munoz A."/>
            <person name="McGill C.J."/>
            <person name="Rodriguez I.M."/>
            <person name="Rodriguez B."/>
            <person name="Murad R."/>
            <person name="Mortazavi A."/>
        </authorList>
    </citation>
    <scope>NUCLEOTIDE SEQUENCE [LARGE SCALE GENOMIC DNA]</scope>
    <source>
        <strain evidence="2 3">ALL</strain>
    </source>
</reference>
<feature type="region of interest" description="Disordered" evidence="1">
    <location>
        <begin position="1"/>
        <end position="25"/>
    </location>
</feature>
<gene>
    <name evidence="2" type="ORF">L596_000601</name>
</gene>
<comment type="caution">
    <text evidence="2">The sequence shown here is derived from an EMBL/GenBank/DDBJ whole genome shotgun (WGS) entry which is preliminary data.</text>
</comment>
<proteinExistence type="predicted"/>
<dbReference type="EMBL" id="AZBU02000001">
    <property type="protein sequence ID" value="TMS32800.1"/>
    <property type="molecule type" value="Genomic_DNA"/>
</dbReference>
<dbReference type="OrthoDB" id="9991235at2759"/>
<protein>
    <submittedName>
        <fullName evidence="2">Uncharacterized protein</fullName>
    </submittedName>
</protein>
<name>A0A4U8UIK1_STECR</name>
<dbReference type="Proteomes" id="UP000298663">
    <property type="component" value="Unassembled WGS sequence"/>
</dbReference>
<organism evidence="2 3">
    <name type="scientific">Steinernema carpocapsae</name>
    <name type="common">Entomopathogenic nematode</name>
    <dbReference type="NCBI Taxonomy" id="34508"/>
    <lineage>
        <taxon>Eukaryota</taxon>
        <taxon>Metazoa</taxon>
        <taxon>Ecdysozoa</taxon>
        <taxon>Nematoda</taxon>
        <taxon>Chromadorea</taxon>
        <taxon>Rhabditida</taxon>
        <taxon>Tylenchina</taxon>
        <taxon>Panagrolaimomorpha</taxon>
        <taxon>Strongyloidoidea</taxon>
        <taxon>Steinernematidae</taxon>
        <taxon>Steinernema</taxon>
    </lineage>
</organism>
<sequence length="181" mass="20745">MASFPSTLGRQNESTSCPYDTKDNLGRVRPSRKRHYVVPDCESSSDIFEAVIDPSSGSEIRRIMEGGNVRATVEERAACYQAIPEISVQYYRHITDPLQSSMYLFHPVDLTVDRLEFQTLKRLKQTSVSSFTRSRTIHASHTWAYCPTLEFVKQPSGQEKLKITFRDKLCVALYRLCHYLG</sequence>
<evidence type="ECO:0000313" key="2">
    <source>
        <dbReference type="EMBL" id="TMS32800.1"/>
    </source>
</evidence>
<accession>A0A4U8UIK1</accession>
<reference evidence="2 3" key="1">
    <citation type="journal article" date="2015" name="Genome Biol.">
        <title>Comparative genomics of Steinernema reveals deeply conserved gene regulatory networks.</title>
        <authorList>
            <person name="Dillman A.R."/>
            <person name="Macchietto M."/>
            <person name="Porter C.F."/>
            <person name="Rogers A."/>
            <person name="Williams B."/>
            <person name="Antoshechkin I."/>
            <person name="Lee M.M."/>
            <person name="Goodwin Z."/>
            <person name="Lu X."/>
            <person name="Lewis E.E."/>
            <person name="Goodrich-Blair H."/>
            <person name="Stock S.P."/>
            <person name="Adams B.J."/>
            <person name="Sternberg P.W."/>
            <person name="Mortazavi A."/>
        </authorList>
    </citation>
    <scope>NUCLEOTIDE SEQUENCE [LARGE SCALE GENOMIC DNA]</scope>
    <source>
        <strain evidence="2 3">ALL</strain>
    </source>
</reference>
<dbReference type="AlphaFoldDB" id="A0A4U8UIK1"/>
<feature type="compositionally biased region" description="Polar residues" evidence="1">
    <location>
        <begin position="1"/>
        <end position="18"/>
    </location>
</feature>
<keyword evidence="3" id="KW-1185">Reference proteome</keyword>
<evidence type="ECO:0000313" key="3">
    <source>
        <dbReference type="Proteomes" id="UP000298663"/>
    </source>
</evidence>
<evidence type="ECO:0000256" key="1">
    <source>
        <dbReference type="SAM" id="MobiDB-lite"/>
    </source>
</evidence>